<accession>A0AAE0IRV7</accession>
<evidence type="ECO:0008006" key="4">
    <source>
        <dbReference type="Google" id="ProtNLM"/>
    </source>
</evidence>
<sequence length="127" mass="14622">MGTWALVCFPLFPCCHPFSHWLAGQEFDICMYTTVRTKAEEEGDCLLLWKKENLTLKPSPANPLRLAVYFRFFFSLPLRFSARQLLLFLNKIPRIVRGHLDQFLVGWGGYDADGGWCRGCRRCEGAS</sequence>
<dbReference type="EMBL" id="JAUEDM010000001">
    <property type="protein sequence ID" value="KAK3330144.1"/>
    <property type="molecule type" value="Genomic_DNA"/>
</dbReference>
<proteinExistence type="predicted"/>
<dbReference type="Proteomes" id="UP001283341">
    <property type="component" value="Unassembled WGS sequence"/>
</dbReference>
<reference evidence="2" key="2">
    <citation type="submission" date="2023-06" db="EMBL/GenBank/DDBJ databases">
        <authorList>
            <consortium name="Lawrence Berkeley National Laboratory"/>
            <person name="Haridas S."/>
            <person name="Hensen N."/>
            <person name="Bonometti L."/>
            <person name="Westerberg I."/>
            <person name="Brannstrom I.O."/>
            <person name="Guillou S."/>
            <person name="Cros-Aarteil S."/>
            <person name="Calhoun S."/>
            <person name="Kuo A."/>
            <person name="Mondo S."/>
            <person name="Pangilinan J."/>
            <person name="Riley R."/>
            <person name="Labutti K."/>
            <person name="Andreopoulos B."/>
            <person name="Lipzen A."/>
            <person name="Chen C."/>
            <person name="Yanf M."/>
            <person name="Daum C."/>
            <person name="Ng V."/>
            <person name="Clum A."/>
            <person name="Steindorff A."/>
            <person name="Ohm R."/>
            <person name="Martin F."/>
            <person name="Silar P."/>
            <person name="Natvig D."/>
            <person name="Lalanne C."/>
            <person name="Gautier V."/>
            <person name="Ament-Velasquez S.L."/>
            <person name="Kruys A."/>
            <person name="Hutchinson M.I."/>
            <person name="Powell A.J."/>
            <person name="Barry K."/>
            <person name="Miller A.N."/>
            <person name="Grigoriev I.V."/>
            <person name="Debuchy R."/>
            <person name="Gladieux P."/>
            <person name="Thoren M.H."/>
            <person name="Johannesson H."/>
        </authorList>
    </citation>
    <scope>NUCLEOTIDE SEQUENCE</scope>
    <source>
        <strain evidence="2">CBS 118394</strain>
    </source>
</reference>
<evidence type="ECO:0000256" key="1">
    <source>
        <dbReference type="SAM" id="SignalP"/>
    </source>
</evidence>
<comment type="caution">
    <text evidence="2">The sequence shown here is derived from an EMBL/GenBank/DDBJ whole genome shotgun (WGS) entry which is preliminary data.</text>
</comment>
<feature type="chain" id="PRO_5042090839" description="Secreted protein" evidence="1">
    <location>
        <begin position="18"/>
        <end position="127"/>
    </location>
</feature>
<feature type="signal peptide" evidence="1">
    <location>
        <begin position="1"/>
        <end position="17"/>
    </location>
</feature>
<organism evidence="2 3">
    <name type="scientific">Apodospora peruviana</name>
    <dbReference type="NCBI Taxonomy" id="516989"/>
    <lineage>
        <taxon>Eukaryota</taxon>
        <taxon>Fungi</taxon>
        <taxon>Dikarya</taxon>
        <taxon>Ascomycota</taxon>
        <taxon>Pezizomycotina</taxon>
        <taxon>Sordariomycetes</taxon>
        <taxon>Sordariomycetidae</taxon>
        <taxon>Sordariales</taxon>
        <taxon>Lasiosphaeriaceae</taxon>
        <taxon>Apodospora</taxon>
    </lineage>
</organism>
<keyword evidence="1" id="KW-0732">Signal</keyword>
<reference evidence="2" key="1">
    <citation type="journal article" date="2023" name="Mol. Phylogenet. Evol.">
        <title>Genome-scale phylogeny and comparative genomics of the fungal order Sordariales.</title>
        <authorList>
            <person name="Hensen N."/>
            <person name="Bonometti L."/>
            <person name="Westerberg I."/>
            <person name="Brannstrom I.O."/>
            <person name="Guillou S."/>
            <person name="Cros-Aarteil S."/>
            <person name="Calhoun S."/>
            <person name="Haridas S."/>
            <person name="Kuo A."/>
            <person name="Mondo S."/>
            <person name="Pangilinan J."/>
            <person name="Riley R."/>
            <person name="LaButti K."/>
            <person name="Andreopoulos B."/>
            <person name="Lipzen A."/>
            <person name="Chen C."/>
            <person name="Yan M."/>
            <person name="Daum C."/>
            <person name="Ng V."/>
            <person name="Clum A."/>
            <person name="Steindorff A."/>
            <person name="Ohm R.A."/>
            <person name="Martin F."/>
            <person name="Silar P."/>
            <person name="Natvig D.O."/>
            <person name="Lalanne C."/>
            <person name="Gautier V."/>
            <person name="Ament-Velasquez S.L."/>
            <person name="Kruys A."/>
            <person name="Hutchinson M.I."/>
            <person name="Powell A.J."/>
            <person name="Barry K."/>
            <person name="Miller A.N."/>
            <person name="Grigoriev I.V."/>
            <person name="Debuchy R."/>
            <person name="Gladieux P."/>
            <person name="Hiltunen Thoren M."/>
            <person name="Johannesson H."/>
        </authorList>
    </citation>
    <scope>NUCLEOTIDE SEQUENCE</scope>
    <source>
        <strain evidence="2">CBS 118394</strain>
    </source>
</reference>
<evidence type="ECO:0000313" key="3">
    <source>
        <dbReference type="Proteomes" id="UP001283341"/>
    </source>
</evidence>
<protein>
    <recommendedName>
        <fullName evidence="4">Secreted protein</fullName>
    </recommendedName>
</protein>
<gene>
    <name evidence="2" type="ORF">B0H66DRAFT_47228</name>
</gene>
<name>A0AAE0IRV7_9PEZI</name>
<evidence type="ECO:0000313" key="2">
    <source>
        <dbReference type="EMBL" id="KAK3330144.1"/>
    </source>
</evidence>
<dbReference type="AlphaFoldDB" id="A0AAE0IRV7"/>
<keyword evidence="3" id="KW-1185">Reference proteome</keyword>